<accession>A0A4Y9XM48</accession>
<comment type="caution">
    <text evidence="1">The sequence shown here is derived from an EMBL/GenBank/DDBJ whole genome shotgun (WGS) entry which is preliminary data.</text>
</comment>
<reference evidence="1 2" key="1">
    <citation type="submission" date="2019-02" db="EMBL/GenBank/DDBJ databases">
        <title>Genome sequencing of the rare red list fungi Dentipellis fragilis.</title>
        <authorList>
            <person name="Buettner E."/>
            <person name="Kellner H."/>
        </authorList>
    </citation>
    <scope>NUCLEOTIDE SEQUENCE [LARGE SCALE GENOMIC DNA]</scope>
    <source>
        <strain evidence="1 2">DSM 105465</strain>
    </source>
</reference>
<name>A0A4Y9XM48_9AGAM</name>
<organism evidence="1 2">
    <name type="scientific">Dentipellis fragilis</name>
    <dbReference type="NCBI Taxonomy" id="205917"/>
    <lineage>
        <taxon>Eukaryota</taxon>
        <taxon>Fungi</taxon>
        <taxon>Dikarya</taxon>
        <taxon>Basidiomycota</taxon>
        <taxon>Agaricomycotina</taxon>
        <taxon>Agaricomycetes</taxon>
        <taxon>Russulales</taxon>
        <taxon>Hericiaceae</taxon>
        <taxon>Dentipellis</taxon>
    </lineage>
</organism>
<dbReference type="EMBL" id="SEOQ01001696">
    <property type="protein sequence ID" value="TFY50812.1"/>
    <property type="molecule type" value="Genomic_DNA"/>
</dbReference>
<dbReference type="OrthoDB" id="3250044at2759"/>
<dbReference type="AlphaFoldDB" id="A0A4Y9XM48"/>
<protein>
    <submittedName>
        <fullName evidence="1">Uncharacterized protein</fullName>
    </submittedName>
</protein>
<dbReference type="Proteomes" id="UP000298327">
    <property type="component" value="Unassembled WGS sequence"/>
</dbReference>
<evidence type="ECO:0000313" key="2">
    <source>
        <dbReference type="Proteomes" id="UP000298327"/>
    </source>
</evidence>
<proteinExistence type="predicted"/>
<evidence type="ECO:0000313" key="1">
    <source>
        <dbReference type="EMBL" id="TFY50812.1"/>
    </source>
</evidence>
<gene>
    <name evidence="1" type="ORF">EVG20_g11316</name>
</gene>
<sequence length="110" mass="12091">MAFTSPSPFGPIGYIVMEYIAAPEPTAKSATTSRSRAPWIGSYTSRRRAARCPDILAVGRWCILSMFCEWDSGIKYESGRELQDHVNGVRGPGVPPLADETTHDGRVFLT</sequence>
<keyword evidence="2" id="KW-1185">Reference proteome</keyword>